<dbReference type="GO" id="GO:0003677">
    <property type="term" value="F:DNA binding"/>
    <property type="evidence" value="ECO:0007669"/>
    <property type="project" value="UniProtKB-KW"/>
</dbReference>
<dbReference type="Proteomes" id="UP000467385">
    <property type="component" value="Chromosome"/>
</dbReference>
<evidence type="ECO:0000313" key="7">
    <source>
        <dbReference type="Proteomes" id="UP000467385"/>
    </source>
</evidence>
<dbReference type="InterPro" id="IPR023187">
    <property type="entry name" value="Tscrpt_reg_MarR-type_CS"/>
</dbReference>
<feature type="region of interest" description="Disordered" evidence="4">
    <location>
        <begin position="16"/>
        <end position="35"/>
    </location>
</feature>
<dbReference type="PANTHER" id="PTHR33164:SF94">
    <property type="entry name" value="TRANSCRIPTIONAL REGULATORY PROTEIN-RELATED"/>
    <property type="match status" value="1"/>
</dbReference>
<keyword evidence="3" id="KW-0804">Transcription</keyword>
<dbReference type="SMART" id="SM00347">
    <property type="entry name" value="HTH_MARR"/>
    <property type="match status" value="1"/>
</dbReference>
<dbReference type="InterPro" id="IPR036388">
    <property type="entry name" value="WH-like_DNA-bd_sf"/>
</dbReference>
<dbReference type="EMBL" id="AP022613">
    <property type="protein sequence ID" value="BBZ39843.1"/>
    <property type="molecule type" value="Genomic_DNA"/>
</dbReference>
<evidence type="ECO:0000256" key="1">
    <source>
        <dbReference type="ARBA" id="ARBA00023015"/>
    </source>
</evidence>
<evidence type="ECO:0000259" key="5">
    <source>
        <dbReference type="PROSITE" id="PS50995"/>
    </source>
</evidence>
<dbReference type="InterPro" id="IPR036390">
    <property type="entry name" value="WH_DNA-bd_sf"/>
</dbReference>
<dbReference type="InterPro" id="IPR039422">
    <property type="entry name" value="MarR/SlyA-like"/>
</dbReference>
<name>A0A7I7YFT0_9MYCO</name>
<dbReference type="Gene3D" id="1.10.10.10">
    <property type="entry name" value="Winged helix-like DNA-binding domain superfamily/Winged helix DNA-binding domain"/>
    <property type="match status" value="1"/>
</dbReference>
<dbReference type="PRINTS" id="PR00598">
    <property type="entry name" value="HTHMARR"/>
</dbReference>
<keyword evidence="2" id="KW-0238">DNA-binding</keyword>
<gene>
    <name evidence="6" type="ORF">MCNS_29060</name>
</gene>
<evidence type="ECO:0000256" key="4">
    <source>
        <dbReference type="SAM" id="MobiDB-lite"/>
    </source>
</evidence>
<dbReference type="GO" id="GO:0006950">
    <property type="term" value="P:response to stress"/>
    <property type="evidence" value="ECO:0007669"/>
    <property type="project" value="TreeGrafter"/>
</dbReference>
<dbReference type="AlphaFoldDB" id="A0A7I7YFT0"/>
<protein>
    <recommendedName>
        <fullName evidence="5">HTH marR-type domain-containing protein</fullName>
    </recommendedName>
</protein>
<dbReference type="GO" id="GO:0003700">
    <property type="term" value="F:DNA-binding transcription factor activity"/>
    <property type="evidence" value="ECO:0007669"/>
    <property type="project" value="InterPro"/>
</dbReference>
<dbReference type="PROSITE" id="PS01117">
    <property type="entry name" value="HTH_MARR_1"/>
    <property type="match status" value="1"/>
</dbReference>
<reference evidence="6 7" key="1">
    <citation type="journal article" date="2019" name="Emerg. Microbes Infect.">
        <title>Comprehensive subspecies identification of 175 nontuberculous mycobacteria species based on 7547 genomic profiles.</title>
        <authorList>
            <person name="Matsumoto Y."/>
            <person name="Kinjo T."/>
            <person name="Motooka D."/>
            <person name="Nabeya D."/>
            <person name="Jung N."/>
            <person name="Uechi K."/>
            <person name="Horii T."/>
            <person name="Iida T."/>
            <person name="Fujita J."/>
            <person name="Nakamura S."/>
        </authorList>
    </citation>
    <scope>NUCLEOTIDE SEQUENCE [LARGE SCALE GENOMIC DNA]</scope>
    <source>
        <strain evidence="6 7">JCM 14738</strain>
    </source>
</reference>
<dbReference type="Pfam" id="PF01047">
    <property type="entry name" value="MarR"/>
    <property type="match status" value="1"/>
</dbReference>
<evidence type="ECO:0000256" key="3">
    <source>
        <dbReference type="ARBA" id="ARBA00023163"/>
    </source>
</evidence>
<evidence type="ECO:0000313" key="6">
    <source>
        <dbReference type="EMBL" id="BBZ39843.1"/>
    </source>
</evidence>
<evidence type="ECO:0000256" key="2">
    <source>
        <dbReference type="ARBA" id="ARBA00023125"/>
    </source>
</evidence>
<dbReference type="InterPro" id="IPR000835">
    <property type="entry name" value="HTH_MarR-typ"/>
</dbReference>
<keyword evidence="1" id="KW-0805">Transcription regulation</keyword>
<dbReference type="PROSITE" id="PS50995">
    <property type="entry name" value="HTH_MARR_2"/>
    <property type="match status" value="1"/>
</dbReference>
<organism evidence="6 7">
    <name type="scientific">Mycobacterium conspicuum</name>
    <dbReference type="NCBI Taxonomy" id="44010"/>
    <lineage>
        <taxon>Bacteria</taxon>
        <taxon>Bacillati</taxon>
        <taxon>Actinomycetota</taxon>
        <taxon>Actinomycetes</taxon>
        <taxon>Mycobacteriales</taxon>
        <taxon>Mycobacteriaceae</taxon>
        <taxon>Mycobacterium</taxon>
    </lineage>
</organism>
<dbReference type="SUPFAM" id="SSF46785">
    <property type="entry name" value="Winged helix' DNA-binding domain"/>
    <property type="match status" value="1"/>
</dbReference>
<feature type="domain" description="HTH marR-type" evidence="5">
    <location>
        <begin position="34"/>
        <end position="168"/>
    </location>
</feature>
<proteinExistence type="predicted"/>
<keyword evidence="7" id="KW-1185">Reference proteome</keyword>
<dbReference type="PANTHER" id="PTHR33164">
    <property type="entry name" value="TRANSCRIPTIONAL REGULATOR, MARR FAMILY"/>
    <property type="match status" value="1"/>
</dbReference>
<accession>A0A7I7YFT0</accession>
<sequence>MNTAFGSRLGRTLGNDALMTTAQRRRSARTEGPTADQIEAVSRASRALVGIAASSIASVVDDVTVPQWRVLVMVDTRGPLNLAAVAAGLDVNPSNASRICDRLIKAGWLDRRESPTDRRNITLSLTADGRRLVTKVVRHRRRAITKALRGMAPRDRELVATAFDQFAAACGEPAEDAVSLIWPGGW</sequence>